<dbReference type="eggNOG" id="COG0577">
    <property type="taxonomic scope" value="Bacteria"/>
</dbReference>
<evidence type="ECO:0000256" key="2">
    <source>
        <dbReference type="ARBA" id="ARBA00022448"/>
    </source>
</evidence>
<evidence type="ECO:0000256" key="3">
    <source>
        <dbReference type="ARBA" id="ARBA00022475"/>
    </source>
</evidence>
<evidence type="ECO:0000256" key="5">
    <source>
        <dbReference type="ARBA" id="ARBA00022741"/>
    </source>
</evidence>
<dbReference type="InterPro" id="IPR003439">
    <property type="entry name" value="ABC_transporter-like_ATP-bd"/>
</dbReference>
<keyword evidence="13" id="KW-1185">Reference proteome</keyword>
<dbReference type="eggNOG" id="COG1136">
    <property type="taxonomic scope" value="Bacteria"/>
</dbReference>
<dbReference type="AlphaFoldDB" id="A9NG47"/>
<dbReference type="SMART" id="SM00382">
    <property type="entry name" value="AAA"/>
    <property type="match status" value="1"/>
</dbReference>
<evidence type="ECO:0000256" key="8">
    <source>
        <dbReference type="ARBA" id="ARBA00023136"/>
    </source>
</evidence>
<sequence>MISVKHLDKHFNRGKKNSIHVLNDVSLDFPNKGLVVLLGPSGSGKTTLLNVIGGLDKVQKGQIDFFDHNISHYKSAIWDKIRTEEVGYIFQNYYLMPNLSVFDNVAFVLKMIGIQDKNEIETRVNYILKQVGMYRFRKKRSTQLSGGQQQRVAIARALVKNPKVIIADEPTGNLDSKNTLEIMNIVKSISANKLVVLVTHEKELASFYGDRIVEIKDGKIINDDQNTTLQDHAFSNDNTIYLKDLVEVSNLESKNLKASFYADSDEVLPTQVRLIIKNKTLYLDIQSDIQKIKLLNEESHMVVKDEHFTKKTREEMLVTTFDDSVLDHSNLDKHKKFTISFKNSFWIAFRKLMNFGRKGKLMLAIFMISGMLVAFATINMYSILTKDYKDALTMDERYIQVNKNSFYQGNGGASALLDKVNGETSGDYVIYMERLAASNQLRIDLGNGAFKSLASNIKIEYSKQLKQNDLYAGRLPLNANEIVLSYGVYSKDVLNDQNFQDIGIWRPEDFIGEVLAFSGALSDPQKRYTVVGISKAKYIAIYAYDYKTAFTLTNFDSINSPSYTTTRQYEESILQSSNASLDAYIFTPNYLELKQALEDAGYMVKLSSQAVIDQNNIAIAQQTAANLLITIFLIGGGLLAFYFVMRSSMISRIYEISVYRALGVRKLEIYSSFAVEIILLTTVSSLIGFGLMSFILGAFSNSPLRTFIGFRIDFFIILFGVIFVYAANLLIGLLPMGLLLRKTPAQIISSYDI</sequence>
<keyword evidence="6 12" id="KW-0067">ATP-binding</keyword>
<keyword evidence="4 10" id="KW-0812">Transmembrane</keyword>
<organism evidence="12 13">
    <name type="scientific">Acholeplasma laidlawii (strain PG-8A)</name>
    <dbReference type="NCBI Taxonomy" id="441768"/>
    <lineage>
        <taxon>Bacteria</taxon>
        <taxon>Bacillati</taxon>
        <taxon>Mycoplasmatota</taxon>
        <taxon>Mollicutes</taxon>
        <taxon>Acholeplasmatales</taxon>
        <taxon>Acholeplasmataceae</taxon>
        <taxon>Acholeplasma</taxon>
    </lineage>
</organism>
<keyword evidence="8 10" id="KW-0472">Membrane</keyword>
<dbReference type="InterPro" id="IPR015854">
    <property type="entry name" value="ABC_transpr_LolD-like"/>
</dbReference>
<dbReference type="GO" id="GO:0016887">
    <property type="term" value="F:ATP hydrolysis activity"/>
    <property type="evidence" value="ECO:0007669"/>
    <property type="project" value="InterPro"/>
</dbReference>
<feature type="domain" description="ABC transporter" evidence="11">
    <location>
        <begin position="2"/>
        <end position="242"/>
    </location>
</feature>
<dbReference type="Proteomes" id="UP000008558">
    <property type="component" value="Chromosome"/>
</dbReference>
<dbReference type="CDD" id="cd03255">
    <property type="entry name" value="ABC_MJ0796_LolCDE_FtsE"/>
    <property type="match status" value="1"/>
</dbReference>
<protein>
    <submittedName>
        <fullName evidence="12">ABC-type transport system, ATP-binding and permease components</fullName>
    </submittedName>
</protein>
<feature type="transmembrane region" description="Helical" evidence="10">
    <location>
        <begin position="624"/>
        <end position="644"/>
    </location>
</feature>
<reference evidence="12 13" key="1">
    <citation type="journal article" date="2011" name="J. Bacteriol.">
        <title>Complete genome and proteome of Acholeplasma laidlawii.</title>
        <authorList>
            <person name="Lazarev V.N."/>
            <person name="Levitskii S.A."/>
            <person name="Basovskii Y.I."/>
            <person name="Chukin M.M."/>
            <person name="Akopian T.A."/>
            <person name="Vereshchagin V.V."/>
            <person name="Kostrjukova E.S."/>
            <person name="Kovaleva G.Y."/>
            <person name="Kazanov M.D."/>
            <person name="Malko D.B."/>
            <person name="Vitreschak A.G."/>
            <person name="Sernova N.V."/>
            <person name="Gelfand M.S."/>
            <person name="Demina I.A."/>
            <person name="Serebryakova M.V."/>
            <person name="Galyamina M.A."/>
            <person name="Vtyurin N.N."/>
            <person name="Rogov S.I."/>
            <person name="Alexeev D.G."/>
            <person name="Ladygina V.G."/>
            <person name="Govorun V.M."/>
        </authorList>
    </citation>
    <scope>NUCLEOTIDE SEQUENCE [LARGE SCALE GENOMIC DNA]</scope>
    <source>
        <strain evidence="12 13">PG-8A</strain>
    </source>
</reference>
<feature type="transmembrane region" description="Helical" evidence="10">
    <location>
        <begin position="714"/>
        <end position="740"/>
    </location>
</feature>
<dbReference type="PANTHER" id="PTHR24220:SF86">
    <property type="entry name" value="ABC TRANSPORTER ABCH.1"/>
    <property type="match status" value="1"/>
</dbReference>
<dbReference type="InterPro" id="IPR003838">
    <property type="entry name" value="ABC3_permease_C"/>
</dbReference>
<evidence type="ECO:0000259" key="11">
    <source>
        <dbReference type="PROSITE" id="PS50893"/>
    </source>
</evidence>
<evidence type="ECO:0000313" key="12">
    <source>
        <dbReference type="EMBL" id="ABX81327.1"/>
    </source>
</evidence>
<dbReference type="KEGG" id="acl:ACL_0711"/>
<comment type="subcellular location">
    <subcellularLocation>
        <location evidence="1">Cell inner membrane</location>
        <topology evidence="1">Multi-pass membrane protein</topology>
    </subcellularLocation>
</comment>
<dbReference type="PROSITE" id="PS00211">
    <property type="entry name" value="ABC_TRANSPORTER_1"/>
    <property type="match status" value="1"/>
</dbReference>
<keyword evidence="5" id="KW-0547">Nucleotide-binding</keyword>
<dbReference type="InterPro" id="IPR017911">
    <property type="entry name" value="MacB-like_ATP-bd"/>
</dbReference>
<evidence type="ECO:0000256" key="7">
    <source>
        <dbReference type="ARBA" id="ARBA00022989"/>
    </source>
</evidence>
<dbReference type="Gene3D" id="3.40.50.300">
    <property type="entry name" value="P-loop containing nucleotide triphosphate hydrolases"/>
    <property type="match status" value="1"/>
</dbReference>
<name>A9NG47_ACHLI</name>
<dbReference type="SUPFAM" id="SSF52540">
    <property type="entry name" value="P-loop containing nucleoside triphosphate hydrolases"/>
    <property type="match status" value="1"/>
</dbReference>
<comment type="similarity">
    <text evidence="9">Belongs to the ABC transporter superfamily. Macrolide exporter (TC 3.A.1.122) family.</text>
</comment>
<evidence type="ECO:0000256" key="1">
    <source>
        <dbReference type="ARBA" id="ARBA00004429"/>
    </source>
</evidence>
<keyword evidence="2" id="KW-0813">Transport</keyword>
<dbReference type="PROSITE" id="PS50893">
    <property type="entry name" value="ABC_TRANSPORTER_2"/>
    <property type="match status" value="1"/>
</dbReference>
<evidence type="ECO:0000256" key="4">
    <source>
        <dbReference type="ARBA" id="ARBA00022692"/>
    </source>
</evidence>
<dbReference type="EMBL" id="CP000896">
    <property type="protein sequence ID" value="ABX81327.1"/>
    <property type="molecule type" value="Genomic_DNA"/>
</dbReference>
<feature type="transmembrane region" description="Helical" evidence="10">
    <location>
        <begin position="361"/>
        <end position="384"/>
    </location>
</feature>
<dbReference type="Pfam" id="PF00005">
    <property type="entry name" value="ABC_tran"/>
    <property type="match status" value="1"/>
</dbReference>
<dbReference type="HOGENOM" id="CLU_373697_0_0_14"/>
<proteinExistence type="inferred from homology"/>
<evidence type="ECO:0000256" key="10">
    <source>
        <dbReference type="SAM" id="Phobius"/>
    </source>
</evidence>
<dbReference type="Pfam" id="PF02687">
    <property type="entry name" value="FtsX"/>
    <property type="match status" value="1"/>
</dbReference>
<keyword evidence="7 10" id="KW-1133">Transmembrane helix</keyword>
<evidence type="ECO:0000313" key="13">
    <source>
        <dbReference type="Proteomes" id="UP000008558"/>
    </source>
</evidence>
<dbReference type="GeneID" id="41339593"/>
<dbReference type="GO" id="GO:0005524">
    <property type="term" value="F:ATP binding"/>
    <property type="evidence" value="ECO:0007669"/>
    <property type="project" value="UniProtKB-KW"/>
</dbReference>
<dbReference type="PANTHER" id="PTHR24220">
    <property type="entry name" value="IMPORT ATP-BINDING PROTEIN"/>
    <property type="match status" value="1"/>
</dbReference>
<keyword evidence="3" id="KW-1003">Cell membrane</keyword>
<gene>
    <name evidence="12" type="ordered locus">ACL_0711</name>
</gene>
<dbReference type="RefSeq" id="WP_012242658.1">
    <property type="nucleotide sequence ID" value="NC_010163.1"/>
</dbReference>
<dbReference type="InterPro" id="IPR017871">
    <property type="entry name" value="ABC_transporter-like_CS"/>
</dbReference>
<dbReference type="InterPro" id="IPR027417">
    <property type="entry name" value="P-loop_NTPase"/>
</dbReference>
<dbReference type="OrthoDB" id="383748at2"/>
<dbReference type="GO" id="GO:0005886">
    <property type="term" value="C:plasma membrane"/>
    <property type="evidence" value="ECO:0007669"/>
    <property type="project" value="UniProtKB-SubCell"/>
</dbReference>
<evidence type="ECO:0000256" key="6">
    <source>
        <dbReference type="ARBA" id="ARBA00022840"/>
    </source>
</evidence>
<dbReference type="STRING" id="441768.ACL_0711"/>
<evidence type="ECO:0000256" key="9">
    <source>
        <dbReference type="ARBA" id="ARBA00038388"/>
    </source>
</evidence>
<accession>A9NG47</accession>
<dbReference type="InterPro" id="IPR003593">
    <property type="entry name" value="AAA+_ATPase"/>
</dbReference>
<feature type="transmembrane region" description="Helical" evidence="10">
    <location>
        <begin position="673"/>
        <end position="699"/>
    </location>
</feature>
<dbReference type="GO" id="GO:0022857">
    <property type="term" value="F:transmembrane transporter activity"/>
    <property type="evidence" value="ECO:0007669"/>
    <property type="project" value="TreeGrafter"/>
</dbReference>